<dbReference type="InterPro" id="IPR007555">
    <property type="entry name" value="DUF499"/>
</dbReference>
<dbReference type="EMBL" id="BARU01005849">
    <property type="protein sequence ID" value="GAH42208.1"/>
    <property type="molecule type" value="Genomic_DNA"/>
</dbReference>
<feature type="non-terminal residue" evidence="1">
    <location>
        <position position="227"/>
    </location>
</feature>
<sequence length="227" mass="25646">MDKMKPFNIITTPHKDILEGKLTMDIFAADLWQVYKREAPDEYNDSDLFFSKTYETAGLKNLLTVVEKRIKGEGGDSTIQLETPFGGGKTHSLIALFHKTKEWSSNVSVMVGTNLDAEKYTLWGLIEEQLTGKISSLNKKTSPGKEELRSILEHYQPLTILMDEVLQYMTKASGIKVEDSNLASQTLAFLQELTELVATLKQTCLVVTLPSSIIEHYGENTERYYLQ</sequence>
<comment type="caution">
    <text evidence="1">The sequence shown here is derived from an EMBL/GenBank/DDBJ whole genome shotgun (WGS) entry which is preliminary data.</text>
</comment>
<dbReference type="AlphaFoldDB" id="X1HA61"/>
<name>X1HA61_9ZZZZ</name>
<dbReference type="Pfam" id="PF04465">
    <property type="entry name" value="DUF499"/>
    <property type="match status" value="1"/>
</dbReference>
<evidence type="ECO:0000313" key="1">
    <source>
        <dbReference type="EMBL" id="GAH42208.1"/>
    </source>
</evidence>
<accession>X1HA61</accession>
<protein>
    <submittedName>
        <fullName evidence="1">Uncharacterized protein</fullName>
    </submittedName>
</protein>
<gene>
    <name evidence="1" type="ORF">S03H2_11453</name>
</gene>
<proteinExistence type="predicted"/>
<reference evidence="1" key="1">
    <citation type="journal article" date="2014" name="Front. Microbiol.">
        <title>High frequency of phylogenetically diverse reductive dehalogenase-homologous genes in deep subseafloor sedimentary metagenomes.</title>
        <authorList>
            <person name="Kawai M."/>
            <person name="Futagami T."/>
            <person name="Toyoda A."/>
            <person name="Takaki Y."/>
            <person name="Nishi S."/>
            <person name="Hori S."/>
            <person name="Arai W."/>
            <person name="Tsubouchi T."/>
            <person name="Morono Y."/>
            <person name="Uchiyama I."/>
            <person name="Ito T."/>
            <person name="Fujiyama A."/>
            <person name="Inagaki F."/>
            <person name="Takami H."/>
        </authorList>
    </citation>
    <scope>NUCLEOTIDE SEQUENCE</scope>
    <source>
        <strain evidence="1">Expedition CK06-06</strain>
    </source>
</reference>
<organism evidence="1">
    <name type="scientific">marine sediment metagenome</name>
    <dbReference type="NCBI Taxonomy" id="412755"/>
    <lineage>
        <taxon>unclassified sequences</taxon>
        <taxon>metagenomes</taxon>
        <taxon>ecological metagenomes</taxon>
    </lineage>
</organism>